<dbReference type="Proteomes" id="UP000078437">
    <property type="component" value="Chromosome"/>
</dbReference>
<dbReference type="RefSeq" id="WP_067871881.1">
    <property type="nucleotide sequence ID" value="NZ_CP013979.1"/>
</dbReference>
<organism evidence="1 2">
    <name type="scientific">Agromyces aureus</name>
    <dbReference type="NCBI Taxonomy" id="453304"/>
    <lineage>
        <taxon>Bacteria</taxon>
        <taxon>Bacillati</taxon>
        <taxon>Actinomycetota</taxon>
        <taxon>Actinomycetes</taxon>
        <taxon>Micrococcales</taxon>
        <taxon>Microbacteriaceae</taxon>
        <taxon>Agromyces</taxon>
    </lineage>
</organism>
<dbReference type="EMBL" id="CP013979">
    <property type="protein sequence ID" value="ANJ25505.1"/>
    <property type="molecule type" value="Genomic_DNA"/>
</dbReference>
<dbReference type="AlphaFoldDB" id="A0A191WB69"/>
<name>A0A191WB69_9MICO</name>
<reference evidence="1 2" key="1">
    <citation type="journal article" date="2016" name="Int. J. Syst. Evol. Microbiol.">
        <title>Agromyces aureus sp. nov., isolated from the rhizosphere of Salix caprea L. grown in a heavy-metal-contaminated soil.</title>
        <authorList>
            <person name="Corretto E."/>
            <person name="Antonielli L."/>
            <person name="Sessitsch A."/>
            <person name="Compant S."/>
            <person name="Gorfer M."/>
            <person name="Kuffner M."/>
            <person name="Brader G."/>
        </authorList>
    </citation>
    <scope>NUCLEOTIDE SEQUENCE [LARGE SCALE GENOMIC DNA]</scope>
    <source>
        <strain evidence="1 2">AR33</strain>
    </source>
</reference>
<evidence type="ECO:0000313" key="1">
    <source>
        <dbReference type="EMBL" id="ANJ25505.1"/>
    </source>
</evidence>
<dbReference type="KEGG" id="agy:ATC03_00695"/>
<gene>
    <name evidence="1" type="ORF">ATC03_00695</name>
</gene>
<protein>
    <submittedName>
        <fullName evidence="1">Uncharacterized protein</fullName>
    </submittedName>
</protein>
<proteinExistence type="predicted"/>
<accession>A0A191WB69</accession>
<dbReference type="STRING" id="453304.ATC03_00695"/>
<keyword evidence="2" id="KW-1185">Reference proteome</keyword>
<evidence type="ECO:0000313" key="2">
    <source>
        <dbReference type="Proteomes" id="UP000078437"/>
    </source>
</evidence>
<reference evidence="2" key="2">
    <citation type="submission" date="2016-01" db="EMBL/GenBank/DDBJ databases">
        <title>Complete genome sequence of Agromyces aureus AR33T and comparison with related organisms.</title>
        <authorList>
            <person name="Corretto E."/>
            <person name="Antonielli L."/>
            <person name="Sessitsch A."/>
            <person name="Brader G."/>
        </authorList>
    </citation>
    <scope>NUCLEOTIDE SEQUENCE [LARGE SCALE GENOMIC DNA]</scope>
    <source>
        <strain evidence="2">AR33</strain>
    </source>
</reference>
<sequence>MHGILTVDDAGAAASARRFSLPPTHVDALVNPEVAEAFAPDGDDVERVMYGYSVFTCLPDGLSTPGSVGTGTVMRPATLDGYAREAGFAGSEILPIEGFAAFRFTRLLR</sequence>